<dbReference type="Proteomes" id="UP000837857">
    <property type="component" value="Chromosome 5"/>
</dbReference>
<evidence type="ECO:0000313" key="1">
    <source>
        <dbReference type="EMBL" id="CAH2068474.1"/>
    </source>
</evidence>
<proteinExistence type="predicted"/>
<feature type="non-terminal residue" evidence="1">
    <location>
        <position position="135"/>
    </location>
</feature>
<keyword evidence="2" id="KW-1185">Reference proteome</keyword>
<reference evidence="1" key="1">
    <citation type="submission" date="2022-03" db="EMBL/GenBank/DDBJ databases">
        <authorList>
            <person name="Martin H S."/>
        </authorList>
    </citation>
    <scope>NUCLEOTIDE SEQUENCE</scope>
</reference>
<gene>
    <name evidence="1" type="ORF">IPOD504_LOCUS14352</name>
</gene>
<sequence length="135" mass="14839">MQGSLMRTAAAFSPTVTASSHPGAISSEGAKALSGRERCLSCGCVARARTYLVRPTSCAYRLYLDTPRQTVPWILFTVCKARCVFIEARAVARLSGRSDGTDSRCLFRRRARTPIRFLCVLFIPSSRVIHVGSRP</sequence>
<organism evidence="1 2">
    <name type="scientific">Iphiclides podalirius</name>
    <name type="common">scarce swallowtail</name>
    <dbReference type="NCBI Taxonomy" id="110791"/>
    <lineage>
        <taxon>Eukaryota</taxon>
        <taxon>Metazoa</taxon>
        <taxon>Ecdysozoa</taxon>
        <taxon>Arthropoda</taxon>
        <taxon>Hexapoda</taxon>
        <taxon>Insecta</taxon>
        <taxon>Pterygota</taxon>
        <taxon>Neoptera</taxon>
        <taxon>Endopterygota</taxon>
        <taxon>Lepidoptera</taxon>
        <taxon>Glossata</taxon>
        <taxon>Ditrysia</taxon>
        <taxon>Papilionoidea</taxon>
        <taxon>Papilionidae</taxon>
        <taxon>Papilioninae</taxon>
        <taxon>Iphiclides</taxon>
    </lineage>
</organism>
<name>A0ABN8IWN7_9NEOP</name>
<dbReference type="EMBL" id="OW152817">
    <property type="protein sequence ID" value="CAH2068474.1"/>
    <property type="molecule type" value="Genomic_DNA"/>
</dbReference>
<accession>A0ABN8IWN7</accession>
<evidence type="ECO:0000313" key="2">
    <source>
        <dbReference type="Proteomes" id="UP000837857"/>
    </source>
</evidence>
<protein>
    <submittedName>
        <fullName evidence="1">Uncharacterized protein</fullName>
    </submittedName>
</protein>